<comment type="caution">
    <text evidence="1">The sequence shown here is derived from an EMBL/GenBank/DDBJ whole genome shotgun (WGS) entry which is preliminary data.</text>
</comment>
<dbReference type="AlphaFoldDB" id="A0A438D5Q3"/>
<dbReference type="PANTHER" id="PTHR11439:SF455">
    <property type="entry name" value="RLK (RECEPTOR-LIKE PROTEIN KINASE) 8, PUTATIVE-RELATED"/>
    <property type="match status" value="1"/>
</dbReference>
<accession>A0A438D5Q3</accession>
<organism evidence="1 2">
    <name type="scientific">Vitis vinifera</name>
    <name type="common">Grape</name>
    <dbReference type="NCBI Taxonomy" id="29760"/>
    <lineage>
        <taxon>Eukaryota</taxon>
        <taxon>Viridiplantae</taxon>
        <taxon>Streptophyta</taxon>
        <taxon>Embryophyta</taxon>
        <taxon>Tracheophyta</taxon>
        <taxon>Spermatophyta</taxon>
        <taxon>Magnoliopsida</taxon>
        <taxon>eudicotyledons</taxon>
        <taxon>Gunneridae</taxon>
        <taxon>Pentapetalae</taxon>
        <taxon>rosids</taxon>
        <taxon>Vitales</taxon>
        <taxon>Vitaceae</taxon>
        <taxon>Viteae</taxon>
        <taxon>Vitis</taxon>
    </lineage>
</organism>
<name>A0A438D5Q3_VITVI</name>
<dbReference type="Proteomes" id="UP000288805">
    <property type="component" value="Unassembled WGS sequence"/>
</dbReference>
<evidence type="ECO:0000313" key="1">
    <source>
        <dbReference type="EMBL" id="RVW30830.1"/>
    </source>
</evidence>
<gene>
    <name evidence="1" type="primary">RE2_364</name>
    <name evidence="1" type="ORF">CK203_106536</name>
</gene>
<evidence type="ECO:0000313" key="2">
    <source>
        <dbReference type="Proteomes" id="UP000288805"/>
    </source>
</evidence>
<reference evidence="1 2" key="1">
    <citation type="journal article" date="2018" name="PLoS Genet.">
        <title>Population sequencing reveals clonal diversity and ancestral inbreeding in the grapevine cultivar Chardonnay.</title>
        <authorList>
            <person name="Roach M.J."/>
            <person name="Johnson D.L."/>
            <person name="Bohlmann J."/>
            <person name="van Vuuren H.J."/>
            <person name="Jones S.J."/>
            <person name="Pretorius I.S."/>
            <person name="Schmidt S.A."/>
            <person name="Borneman A.R."/>
        </authorList>
    </citation>
    <scope>NUCLEOTIDE SEQUENCE [LARGE SCALE GENOMIC DNA]</scope>
    <source>
        <strain evidence="2">cv. Chardonnay</strain>
        <tissue evidence="1">Leaf</tissue>
    </source>
</reference>
<dbReference type="PANTHER" id="PTHR11439">
    <property type="entry name" value="GAG-POL-RELATED RETROTRANSPOSON"/>
    <property type="match status" value="1"/>
</dbReference>
<proteinExistence type="predicted"/>
<protein>
    <submittedName>
        <fullName evidence="1">Retrovirus-related Pol polyprotein from transposon RE2</fullName>
    </submittedName>
</protein>
<sequence length="225" mass="25345">MVSSLHSQFAIKDLGILNYFLGVEGTTSFGLSFHSSLDLQLTAYANADWAGCPDDRRIEYKALANVASELQWIQHLLQELSISSSFSPILFCDNLSTTFLATNLIFHSQVKHDIPTLGSLAWYSKEFRNVLNPPCEIFASCLPNVISSSFQLQIVHGLKRWILDFLSFEWYIECRKWTSGSALKVQRKTAAVFFTLFSSSPLLVLVFPLEIQACNRPKSLLNSPK</sequence>
<dbReference type="CDD" id="cd09272">
    <property type="entry name" value="RNase_HI_RT_Ty1"/>
    <property type="match status" value="1"/>
</dbReference>
<dbReference type="EMBL" id="QGNW01001786">
    <property type="protein sequence ID" value="RVW30830.1"/>
    <property type="molecule type" value="Genomic_DNA"/>
</dbReference>